<dbReference type="InParanoid" id="A0A1Y5U0U7"/>
<evidence type="ECO:0000313" key="2">
    <source>
        <dbReference type="Proteomes" id="UP000193200"/>
    </source>
</evidence>
<dbReference type="PANTHER" id="PTHR33986:SF15">
    <property type="entry name" value="MITOCHONDRIAL FISSION PROTEIN ELM1"/>
    <property type="match status" value="1"/>
</dbReference>
<name>A0A1Y5U0U7_9PROT</name>
<evidence type="ECO:0008006" key="3">
    <source>
        <dbReference type="Google" id="ProtNLM"/>
    </source>
</evidence>
<organism evidence="1 2">
    <name type="scientific">Oceanibacterium hippocampi</name>
    <dbReference type="NCBI Taxonomy" id="745714"/>
    <lineage>
        <taxon>Bacteria</taxon>
        <taxon>Pseudomonadati</taxon>
        <taxon>Pseudomonadota</taxon>
        <taxon>Alphaproteobacteria</taxon>
        <taxon>Sneathiellales</taxon>
        <taxon>Sneathiellaceae</taxon>
        <taxon>Oceanibacterium</taxon>
    </lineage>
</organism>
<dbReference type="EMBL" id="FWFR01000004">
    <property type="protein sequence ID" value="SLN76240.1"/>
    <property type="molecule type" value="Genomic_DNA"/>
</dbReference>
<dbReference type="OrthoDB" id="272235at2"/>
<dbReference type="InterPro" id="IPR009367">
    <property type="entry name" value="Elm1-like"/>
</dbReference>
<evidence type="ECO:0000313" key="1">
    <source>
        <dbReference type="EMBL" id="SLN76240.1"/>
    </source>
</evidence>
<dbReference type="Proteomes" id="UP000193200">
    <property type="component" value="Unassembled WGS sequence"/>
</dbReference>
<keyword evidence="2" id="KW-1185">Reference proteome</keyword>
<sequence>MSEFPSGRPEATPGTWLLLGDKLGDNAQVSVIADALGWPCERKDLVFKPEYQLGKPAFEASLYHIDPERSAPLEPPWPELILTVGRRPSMAALWVRRQSGNRTKIVMLGRPKKYMSDIALVIATPQYRLPSADNVVHLELPLMRVDEAAIAAAAAEWAERFAALPRPITAVLVGGATKPFRFDEAAANDLLDAAFAAHGEGGTLYLTTSRRTRPEAVDALRRLLPANARLFSWGAGAAENPYRALLALADRFIVTGDSVSMMVEVVRLGRPLAIYPLPIAGGIATRARLAFGRLLHPAPDAGALGRLVAPLGQALYRIGLVGFSRDFDRFHRKLAESGVATILPAPFAVPSDRFPDEAAMVAERIRGLFHEP</sequence>
<proteinExistence type="predicted"/>
<reference evidence="1 2" key="1">
    <citation type="submission" date="2017-03" db="EMBL/GenBank/DDBJ databases">
        <authorList>
            <person name="Afonso C.L."/>
            <person name="Miller P.J."/>
            <person name="Scott M.A."/>
            <person name="Spackman E."/>
            <person name="Goraichik I."/>
            <person name="Dimitrov K.M."/>
            <person name="Suarez D.L."/>
            <person name="Swayne D.E."/>
        </authorList>
    </citation>
    <scope>NUCLEOTIDE SEQUENCE [LARGE SCALE GENOMIC DNA]</scope>
    <source>
        <strain evidence="1 2">CECT 7691</strain>
    </source>
</reference>
<dbReference type="Pfam" id="PF06258">
    <property type="entry name" value="Mito_fiss_Elm1"/>
    <property type="match status" value="1"/>
</dbReference>
<dbReference type="RefSeq" id="WP_085885393.1">
    <property type="nucleotide sequence ID" value="NZ_FWFR01000004.1"/>
</dbReference>
<protein>
    <recommendedName>
        <fullName evidence="3">Mitochondrial fission ELM1</fullName>
    </recommendedName>
</protein>
<gene>
    <name evidence="1" type="ORF">OCH7691_04074</name>
</gene>
<dbReference type="AlphaFoldDB" id="A0A1Y5U0U7"/>
<accession>A0A1Y5U0U7</accession>
<dbReference type="PANTHER" id="PTHR33986">
    <property type="entry name" value="OS02G0535700 PROTEIN"/>
    <property type="match status" value="1"/>
</dbReference>